<dbReference type="PANTHER" id="PTHR37017">
    <property type="entry name" value="AB HYDROLASE-1 DOMAIN-CONTAINING PROTEIN-RELATED"/>
    <property type="match status" value="1"/>
</dbReference>
<accession>A0ABV6MJR1</accession>
<feature type="domain" description="AB hydrolase-1" evidence="2">
    <location>
        <begin position="35"/>
        <end position="246"/>
    </location>
</feature>
<keyword evidence="3" id="KW-0378">Hydrolase</keyword>
<dbReference type="InterPro" id="IPR000073">
    <property type="entry name" value="AB_hydrolase_1"/>
</dbReference>
<reference evidence="3 4" key="1">
    <citation type="submission" date="2024-09" db="EMBL/GenBank/DDBJ databases">
        <authorList>
            <person name="Sun Q."/>
            <person name="Mori K."/>
        </authorList>
    </citation>
    <scope>NUCLEOTIDE SEQUENCE [LARGE SCALE GENOMIC DNA]</scope>
    <source>
        <strain evidence="3 4">TBRC 1432</strain>
    </source>
</reference>
<evidence type="ECO:0000313" key="4">
    <source>
        <dbReference type="Proteomes" id="UP001589810"/>
    </source>
</evidence>
<evidence type="ECO:0000256" key="1">
    <source>
        <dbReference type="SAM" id="SignalP"/>
    </source>
</evidence>
<dbReference type="GO" id="GO:0016787">
    <property type="term" value="F:hydrolase activity"/>
    <property type="evidence" value="ECO:0007669"/>
    <property type="project" value="UniProtKB-KW"/>
</dbReference>
<evidence type="ECO:0000259" key="2">
    <source>
        <dbReference type="Pfam" id="PF12697"/>
    </source>
</evidence>
<keyword evidence="4" id="KW-1185">Reference proteome</keyword>
<dbReference type="PROSITE" id="PS51318">
    <property type="entry name" value="TAT"/>
    <property type="match status" value="1"/>
</dbReference>
<dbReference type="PANTHER" id="PTHR37017:SF11">
    <property type="entry name" value="ESTERASE_LIPASE_THIOESTERASE DOMAIN-CONTAINING PROTEIN"/>
    <property type="match status" value="1"/>
</dbReference>
<organism evidence="3 4">
    <name type="scientific">Kutzneria chonburiensis</name>
    <dbReference type="NCBI Taxonomy" id="1483604"/>
    <lineage>
        <taxon>Bacteria</taxon>
        <taxon>Bacillati</taxon>
        <taxon>Actinomycetota</taxon>
        <taxon>Actinomycetes</taxon>
        <taxon>Pseudonocardiales</taxon>
        <taxon>Pseudonocardiaceae</taxon>
        <taxon>Kutzneria</taxon>
    </lineage>
</organism>
<dbReference type="Pfam" id="PF12697">
    <property type="entry name" value="Abhydrolase_6"/>
    <property type="match status" value="1"/>
</dbReference>
<comment type="caution">
    <text evidence="3">The sequence shown here is derived from an EMBL/GenBank/DDBJ whole genome shotgun (WGS) entry which is preliminary data.</text>
</comment>
<feature type="chain" id="PRO_5046633767" evidence="1">
    <location>
        <begin position="28"/>
        <end position="258"/>
    </location>
</feature>
<dbReference type="InterPro" id="IPR052897">
    <property type="entry name" value="Sec-Metab_Biosynth_Hydrolase"/>
</dbReference>
<dbReference type="InterPro" id="IPR006311">
    <property type="entry name" value="TAT_signal"/>
</dbReference>
<dbReference type="Gene3D" id="3.40.50.1820">
    <property type="entry name" value="alpha/beta hydrolase"/>
    <property type="match status" value="1"/>
</dbReference>
<keyword evidence="1" id="KW-0732">Signal</keyword>
<evidence type="ECO:0000313" key="3">
    <source>
        <dbReference type="EMBL" id="MFC0540514.1"/>
    </source>
</evidence>
<sequence length="258" mass="27109">MIDRRTFTTLLATGTAAAALGAGTADATPRATGNVVLVHGAYADGSCWAKVIPLLQNMGLTVTSVQNPLTSLADDVAATKRALDRQDGPTVLVGHSYGGAVITEAGDHPLVSNLVYLSARAPSEGEDYAALAGQFPTPPANAGIVYQNGFGGLTETAFLNDFANGVPTKEAKVLYAAQGRIAQTLFAGRTTVAAWRTKPSRYLVTTNDRTTSPQLQRFVAKRMNAVTSELPTGHLSFVVRPDAIARLIVRAVHDQPGH</sequence>
<dbReference type="RefSeq" id="WP_273939303.1">
    <property type="nucleotide sequence ID" value="NZ_CP097263.1"/>
</dbReference>
<proteinExistence type="predicted"/>
<dbReference type="InterPro" id="IPR029058">
    <property type="entry name" value="AB_hydrolase_fold"/>
</dbReference>
<dbReference type="SUPFAM" id="SSF53474">
    <property type="entry name" value="alpha/beta-Hydrolases"/>
    <property type="match status" value="1"/>
</dbReference>
<name>A0ABV6MJR1_9PSEU</name>
<dbReference type="EMBL" id="JBHLUD010000001">
    <property type="protein sequence ID" value="MFC0540514.1"/>
    <property type="molecule type" value="Genomic_DNA"/>
</dbReference>
<gene>
    <name evidence="3" type="ORF">ACFFH7_03425</name>
</gene>
<protein>
    <submittedName>
        <fullName evidence="3">Alpha/beta fold hydrolase</fullName>
    </submittedName>
</protein>
<feature type="signal peptide" evidence="1">
    <location>
        <begin position="1"/>
        <end position="27"/>
    </location>
</feature>
<dbReference type="Proteomes" id="UP001589810">
    <property type="component" value="Unassembled WGS sequence"/>
</dbReference>